<evidence type="ECO:0000313" key="2">
    <source>
        <dbReference type="Proteomes" id="UP000178370"/>
    </source>
</evidence>
<dbReference type="AlphaFoldDB" id="A0A1F6CME0"/>
<dbReference type="Proteomes" id="UP000178370">
    <property type="component" value="Unassembled WGS sequence"/>
</dbReference>
<name>A0A1F6CME0_9BACT</name>
<sequence length="172" mass="20149">MFAPDRIAPRKAVILPGDFVLLKNCPHVHIARQSTIPILHLIVKYWNKRRLQRIRERTQRRQQAVAVQYAESELRKHTYTRGDTEKNIGLMLDALGLAARRELLRRLQREGAMSLSKLGQPFHMKLPRLHKQILILERSGLVTTHKRGRVRICVYNRAALEELAAWLISRRR</sequence>
<dbReference type="InterPro" id="IPR036390">
    <property type="entry name" value="WH_DNA-bd_sf"/>
</dbReference>
<accession>A0A1F6CME0</accession>
<dbReference type="InterPro" id="IPR036388">
    <property type="entry name" value="WH-like_DNA-bd_sf"/>
</dbReference>
<evidence type="ECO:0008006" key="3">
    <source>
        <dbReference type="Google" id="ProtNLM"/>
    </source>
</evidence>
<gene>
    <name evidence="1" type="ORF">A2763_01315</name>
</gene>
<evidence type="ECO:0000313" key="1">
    <source>
        <dbReference type="EMBL" id="OGG50285.1"/>
    </source>
</evidence>
<dbReference type="EMBL" id="MFKV01000015">
    <property type="protein sequence ID" value="OGG50285.1"/>
    <property type="molecule type" value="Genomic_DNA"/>
</dbReference>
<organism evidence="1 2">
    <name type="scientific">Candidatus Kaiserbacteria bacterium RIFCSPHIGHO2_01_FULL_54_36</name>
    <dbReference type="NCBI Taxonomy" id="1798482"/>
    <lineage>
        <taxon>Bacteria</taxon>
        <taxon>Candidatus Kaiseribacteriota</taxon>
    </lineage>
</organism>
<dbReference type="STRING" id="1798482.A2763_01315"/>
<proteinExistence type="predicted"/>
<comment type="caution">
    <text evidence="1">The sequence shown here is derived from an EMBL/GenBank/DDBJ whole genome shotgun (WGS) entry which is preliminary data.</text>
</comment>
<reference evidence="1 2" key="1">
    <citation type="journal article" date="2016" name="Nat. Commun.">
        <title>Thousands of microbial genomes shed light on interconnected biogeochemical processes in an aquifer system.</title>
        <authorList>
            <person name="Anantharaman K."/>
            <person name="Brown C.T."/>
            <person name="Hug L.A."/>
            <person name="Sharon I."/>
            <person name="Castelle C.J."/>
            <person name="Probst A.J."/>
            <person name="Thomas B.C."/>
            <person name="Singh A."/>
            <person name="Wilkins M.J."/>
            <person name="Karaoz U."/>
            <person name="Brodie E.L."/>
            <person name="Williams K.H."/>
            <person name="Hubbard S.S."/>
            <person name="Banfield J.F."/>
        </authorList>
    </citation>
    <scope>NUCLEOTIDE SEQUENCE [LARGE SCALE GENOMIC DNA]</scope>
</reference>
<dbReference type="Gene3D" id="1.10.10.10">
    <property type="entry name" value="Winged helix-like DNA-binding domain superfamily/Winged helix DNA-binding domain"/>
    <property type="match status" value="1"/>
</dbReference>
<protein>
    <recommendedName>
        <fullName evidence="3">HTH arsR-type domain-containing protein</fullName>
    </recommendedName>
</protein>
<dbReference type="SUPFAM" id="SSF46785">
    <property type="entry name" value="Winged helix' DNA-binding domain"/>
    <property type="match status" value="1"/>
</dbReference>